<gene>
    <name evidence="6" type="primary">dyp2</name>
    <name evidence="6" type="ORF">LMG28688_06940</name>
</gene>
<evidence type="ECO:0000256" key="3">
    <source>
        <dbReference type="ARBA" id="ARBA00022723"/>
    </source>
</evidence>
<dbReference type="SUPFAM" id="SSF54909">
    <property type="entry name" value="Dimeric alpha+beta barrel"/>
    <property type="match status" value="1"/>
</dbReference>
<dbReference type="EC" id="1.11.1.16" evidence="6"/>
<dbReference type="AlphaFoldDB" id="A0A6J5H5A2"/>
<evidence type="ECO:0000256" key="4">
    <source>
        <dbReference type="ARBA" id="ARBA00023002"/>
    </source>
</evidence>
<dbReference type="GO" id="GO:0005829">
    <property type="term" value="C:cytosol"/>
    <property type="evidence" value="ECO:0007669"/>
    <property type="project" value="TreeGrafter"/>
</dbReference>
<proteinExistence type="predicted"/>
<organism evidence="6 7">
    <name type="scientific">Paraburkholderia caffeinitolerans</name>
    <dbReference type="NCBI Taxonomy" id="1723730"/>
    <lineage>
        <taxon>Bacteria</taxon>
        <taxon>Pseudomonadati</taxon>
        <taxon>Pseudomonadota</taxon>
        <taxon>Betaproteobacteria</taxon>
        <taxon>Burkholderiales</taxon>
        <taxon>Burkholderiaceae</taxon>
        <taxon>Paraburkholderia</taxon>
    </lineage>
</organism>
<keyword evidence="5" id="KW-0408">Iron</keyword>
<keyword evidence="3" id="KW-0479">Metal-binding</keyword>
<keyword evidence="2 6" id="KW-0575">Peroxidase</keyword>
<dbReference type="GO" id="GO:0020037">
    <property type="term" value="F:heme binding"/>
    <property type="evidence" value="ECO:0007669"/>
    <property type="project" value="InterPro"/>
</dbReference>
<dbReference type="EMBL" id="CADIKL010000065">
    <property type="protein sequence ID" value="CAB3809199.1"/>
    <property type="molecule type" value="Genomic_DNA"/>
</dbReference>
<evidence type="ECO:0000256" key="2">
    <source>
        <dbReference type="ARBA" id="ARBA00022559"/>
    </source>
</evidence>
<dbReference type="InterPro" id="IPR006314">
    <property type="entry name" value="Dyp_peroxidase"/>
</dbReference>
<reference evidence="6 7" key="1">
    <citation type="submission" date="2020-04" db="EMBL/GenBank/DDBJ databases">
        <authorList>
            <person name="De Canck E."/>
        </authorList>
    </citation>
    <scope>NUCLEOTIDE SEQUENCE [LARGE SCALE GENOMIC DNA]</scope>
    <source>
        <strain evidence="6 7">LMG 28688</strain>
    </source>
</reference>
<dbReference type="GO" id="GO:0046872">
    <property type="term" value="F:metal ion binding"/>
    <property type="evidence" value="ECO:0007669"/>
    <property type="project" value="UniProtKB-KW"/>
</dbReference>
<name>A0A6J5H5A2_9BURK</name>
<protein>
    <submittedName>
        <fullName evidence="6">Multifunctional dye peroxidase DyP2</fullName>
        <ecNumber evidence="6">1.11.1.16</ecNumber>
    </submittedName>
</protein>
<dbReference type="RefSeq" id="WP_175198365.1">
    <property type="nucleotide sequence ID" value="NZ_CADIKL010000065.1"/>
</dbReference>
<dbReference type="PANTHER" id="PTHR30521:SF5">
    <property type="entry name" value="BLR4509 PROTEIN"/>
    <property type="match status" value="1"/>
</dbReference>
<keyword evidence="7" id="KW-1185">Reference proteome</keyword>
<evidence type="ECO:0000256" key="1">
    <source>
        <dbReference type="ARBA" id="ARBA00001970"/>
    </source>
</evidence>
<dbReference type="PROSITE" id="PS51404">
    <property type="entry name" value="DYP_PEROXIDASE"/>
    <property type="match status" value="1"/>
</dbReference>
<comment type="cofactor">
    <cofactor evidence="1">
        <name>heme b</name>
        <dbReference type="ChEBI" id="CHEBI:60344"/>
    </cofactor>
</comment>
<sequence>MAVDLDDIQGLVRHAYSRLTEACFYVLRIADAQAARRWLSSAPVTSAALAAKSVQEVLQVALTSDGLRALGVPQRMIEQFSSEFNGGMSADANRSRRLGDVDTNAPENWKWGGSAAPHMVVLLYAAPGRLAEWTQAVTGPEWATAFSVEVVLPTTDMKGLEPFGFADGISQPALDWQLSLPSHDRTQPDYSNLIELGEFLLGYANAYGRFTERPLVEPADDPQGLLAPAEDAPDKRDLGRNGSYLVLRQLRQDVQGFWRFHNARANGDPAARKATAEAMVGRTMAGVSLLEGAQAPSPDPGTKAGREQLNAFTYAGDADGLRCPFGAHVRRANPRNGDLPDASGKGLLARLLTTLGFDAAALRGDLVASSRFHRMLRRGREYGQSLPPEAAIEDQGDGVETGLHFICLGANISRQFEFIQGAWITGAKFNGLAAERDPLIGERQPLSDGSETDRFSLPQAEGAACQTTGLPQFVTVMGGAYFFMPSLRALRFLVTLDHSNTSSPVGST</sequence>
<dbReference type="Proteomes" id="UP000494119">
    <property type="component" value="Unassembled WGS sequence"/>
</dbReference>
<evidence type="ECO:0000256" key="5">
    <source>
        <dbReference type="ARBA" id="ARBA00023004"/>
    </source>
</evidence>
<dbReference type="GO" id="GO:0052750">
    <property type="term" value="F:reactive-black-5:hydrogen-peroxide oxidoreductase activity"/>
    <property type="evidence" value="ECO:0007669"/>
    <property type="project" value="UniProtKB-EC"/>
</dbReference>
<dbReference type="InterPro" id="IPR011008">
    <property type="entry name" value="Dimeric_a/b-barrel"/>
</dbReference>
<evidence type="ECO:0000313" key="6">
    <source>
        <dbReference type="EMBL" id="CAB3809199.1"/>
    </source>
</evidence>
<keyword evidence="4 6" id="KW-0560">Oxidoreductase</keyword>
<dbReference type="PANTHER" id="PTHR30521">
    <property type="entry name" value="DEFERROCHELATASE/PEROXIDASE"/>
    <property type="match status" value="1"/>
</dbReference>
<evidence type="ECO:0000313" key="7">
    <source>
        <dbReference type="Proteomes" id="UP000494119"/>
    </source>
</evidence>
<accession>A0A6J5H5A2</accession>